<protein>
    <submittedName>
        <fullName evidence="1">Uncharacterized protein</fullName>
    </submittedName>
</protein>
<dbReference type="Proteomes" id="UP000248198">
    <property type="component" value="Unassembled WGS sequence"/>
</dbReference>
<proteinExistence type="predicted"/>
<accession>A0A318UI57</accession>
<name>A0A318UI57_9SPHI</name>
<evidence type="ECO:0000313" key="2">
    <source>
        <dbReference type="Proteomes" id="UP000248198"/>
    </source>
</evidence>
<reference evidence="1 2" key="1">
    <citation type="submission" date="2018-06" db="EMBL/GenBank/DDBJ databases">
        <title>Genomic Encyclopedia of Archaeal and Bacterial Type Strains, Phase II (KMG-II): from individual species to whole genera.</title>
        <authorList>
            <person name="Goeker M."/>
        </authorList>
    </citation>
    <scope>NUCLEOTIDE SEQUENCE [LARGE SCALE GENOMIC DNA]</scope>
    <source>
        <strain evidence="1 2">DSM 27372</strain>
    </source>
</reference>
<keyword evidence="2" id="KW-1185">Reference proteome</keyword>
<sequence>MIRSDNLPKINCVHVSKIEAGVVLANLGKLLEIEERNDCYALIISRMNEKQVFKFEKDTILITV</sequence>
<dbReference type="AlphaFoldDB" id="A0A318UI57"/>
<dbReference type="EMBL" id="QKLU01000002">
    <property type="protein sequence ID" value="PYF76136.1"/>
    <property type="molecule type" value="Genomic_DNA"/>
</dbReference>
<gene>
    <name evidence="1" type="ORF">B0O44_102692</name>
</gene>
<organism evidence="1 2">
    <name type="scientific">Pedobacter nutrimenti</name>
    <dbReference type="NCBI Taxonomy" id="1241337"/>
    <lineage>
        <taxon>Bacteria</taxon>
        <taxon>Pseudomonadati</taxon>
        <taxon>Bacteroidota</taxon>
        <taxon>Sphingobacteriia</taxon>
        <taxon>Sphingobacteriales</taxon>
        <taxon>Sphingobacteriaceae</taxon>
        <taxon>Pedobacter</taxon>
    </lineage>
</organism>
<comment type="caution">
    <text evidence="1">The sequence shown here is derived from an EMBL/GenBank/DDBJ whole genome shotgun (WGS) entry which is preliminary data.</text>
</comment>
<evidence type="ECO:0000313" key="1">
    <source>
        <dbReference type="EMBL" id="PYF76136.1"/>
    </source>
</evidence>